<organism evidence="2 3">
    <name type="scientific">Trifolium subterraneum</name>
    <name type="common">Subterranean clover</name>
    <dbReference type="NCBI Taxonomy" id="3900"/>
    <lineage>
        <taxon>Eukaryota</taxon>
        <taxon>Viridiplantae</taxon>
        <taxon>Streptophyta</taxon>
        <taxon>Embryophyta</taxon>
        <taxon>Tracheophyta</taxon>
        <taxon>Spermatophyta</taxon>
        <taxon>Magnoliopsida</taxon>
        <taxon>eudicotyledons</taxon>
        <taxon>Gunneridae</taxon>
        <taxon>Pentapetalae</taxon>
        <taxon>rosids</taxon>
        <taxon>fabids</taxon>
        <taxon>Fabales</taxon>
        <taxon>Fabaceae</taxon>
        <taxon>Papilionoideae</taxon>
        <taxon>50 kb inversion clade</taxon>
        <taxon>NPAAA clade</taxon>
        <taxon>Hologalegina</taxon>
        <taxon>IRL clade</taxon>
        <taxon>Trifolieae</taxon>
        <taxon>Trifolium</taxon>
    </lineage>
</organism>
<reference evidence="3" key="1">
    <citation type="journal article" date="2017" name="Front. Plant Sci.">
        <title>Climate Clever Clovers: New Paradigm to Reduce the Environmental Footprint of Ruminants by Breeding Low Methanogenic Forages Utilizing Haplotype Variation.</title>
        <authorList>
            <person name="Kaur P."/>
            <person name="Appels R."/>
            <person name="Bayer P.E."/>
            <person name="Keeble-Gagnere G."/>
            <person name="Wang J."/>
            <person name="Hirakawa H."/>
            <person name="Shirasawa K."/>
            <person name="Vercoe P."/>
            <person name="Stefanova K."/>
            <person name="Durmic Z."/>
            <person name="Nichols P."/>
            <person name="Revell C."/>
            <person name="Isobe S.N."/>
            <person name="Edwards D."/>
            <person name="Erskine W."/>
        </authorList>
    </citation>
    <scope>NUCLEOTIDE SEQUENCE [LARGE SCALE GENOMIC DNA]</scope>
    <source>
        <strain evidence="3">cv. Daliak</strain>
    </source>
</reference>
<dbReference type="OrthoDB" id="1727058at2759"/>
<evidence type="ECO:0000256" key="1">
    <source>
        <dbReference type="SAM" id="MobiDB-lite"/>
    </source>
</evidence>
<gene>
    <name evidence="2" type="ORF">TSUD_150930</name>
</gene>
<evidence type="ECO:0000313" key="3">
    <source>
        <dbReference type="Proteomes" id="UP000242715"/>
    </source>
</evidence>
<sequence length="147" mass="16908">MENPQSFVFNSSSTSSSVFSSPTRRKFNRKNREKTVQVKAVDLKNITEYQSLHSVFTLVPDPVMVKPSKKLQQISDAPSNSPLPLIKVSRVLKGIPQSPHFFQLRKYSELARVKLIAAWDQAFEDTAKEVQDLKTKDFWVNARKLWK</sequence>
<dbReference type="AlphaFoldDB" id="A0A2Z6LYS9"/>
<evidence type="ECO:0000313" key="2">
    <source>
        <dbReference type="EMBL" id="GAU25194.1"/>
    </source>
</evidence>
<keyword evidence="3" id="KW-1185">Reference proteome</keyword>
<name>A0A2Z6LYS9_TRISU</name>
<feature type="compositionally biased region" description="Low complexity" evidence="1">
    <location>
        <begin position="1"/>
        <end position="21"/>
    </location>
</feature>
<feature type="region of interest" description="Disordered" evidence="1">
    <location>
        <begin position="1"/>
        <end position="32"/>
    </location>
</feature>
<accession>A0A2Z6LYS9</accession>
<feature type="compositionally biased region" description="Basic residues" evidence="1">
    <location>
        <begin position="23"/>
        <end position="32"/>
    </location>
</feature>
<dbReference type="Proteomes" id="UP000242715">
    <property type="component" value="Unassembled WGS sequence"/>
</dbReference>
<dbReference type="EMBL" id="DF973306">
    <property type="protein sequence ID" value="GAU25194.1"/>
    <property type="molecule type" value="Genomic_DNA"/>
</dbReference>
<proteinExistence type="predicted"/>
<protein>
    <submittedName>
        <fullName evidence="2">Uncharacterized protein</fullName>
    </submittedName>
</protein>